<dbReference type="STRING" id="147828.A0A4S2KKS6"/>
<dbReference type="GO" id="GO:0005085">
    <property type="term" value="F:guanyl-nucleotide exchange factor activity"/>
    <property type="evidence" value="ECO:0007669"/>
    <property type="project" value="UniProtKB-KW"/>
</dbReference>
<feature type="compositionally biased region" description="Polar residues" evidence="9">
    <location>
        <begin position="738"/>
        <end position="751"/>
    </location>
</feature>
<accession>A0A4S2KKS6</accession>
<evidence type="ECO:0000259" key="12">
    <source>
        <dbReference type="PROSITE" id="PS50178"/>
    </source>
</evidence>
<evidence type="ECO:0000256" key="3">
    <source>
        <dbReference type="ARBA" id="ARBA00022658"/>
    </source>
</evidence>
<keyword evidence="6" id="KW-0862">Zinc</keyword>
<dbReference type="EMBL" id="SJOL01010924">
    <property type="protein sequence ID" value="TGZ50020.1"/>
    <property type="molecule type" value="Genomic_DNA"/>
</dbReference>
<evidence type="ECO:0000313" key="14">
    <source>
        <dbReference type="Proteomes" id="UP000308267"/>
    </source>
</evidence>
<dbReference type="PROSITE" id="PS50003">
    <property type="entry name" value="PH_DOMAIN"/>
    <property type="match status" value="1"/>
</dbReference>
<dbReference type="Pfam" id="PF00621">
    <property type="entry name" value="RhoGEF"/>
    <property type="match status" value="1"/>
</dbReference>
<dbReference type="InterPro" id="IPR051092">
    <property type="entry name" value="FYVE_RhoGEF_PH"/>
</dbReference>
<feature type="compositionally biased region" description="Low complexity" evidence="9">
    <location>
        <begin position="725"/>
        <end position="737"/>
    </location>
</feature>
<dbReference type="InterPro" id="IPR055251">
    <property type="entry name" value="SOS1_NGEF_PH"/>
</dbReference>
<feature type="region of interest" description="Disordered" evidence="9">
    <location>
        <begin position="36"/>
        <end position="65"/>
    </location>
</feature>
<evidence type="ECO:0000256" key="5">
    <source>
        <dbReference type="ARBA" id="ARBA00022771"/>
    </source>
</evidence>
<feature type="domain" description="DH" evidence="11">
    <location>
        <begin position="84"/>
        <end position="271"/>
    </location>
</feature>
<comment type="subcellular location">
    <subcellularLocation>
        <location evidence="1">Cytoplasm</location>
        <location evidence="1">Cytoskeleton</location>
    </subcellularLocation>
</comment>
<protein>
    <submittedName>
        <fullName evidence="13">Uncharacterized protein</fullName>
    </submittedName>
</protein>
<dbReference type="OrthoDB" id="245697at2759"/>
<feature type="compositionally biased region" description="Polar residues" evidence="9">
    <location>
        <begin position="602"/>
        <end position="625"/>
    </location>
</feature>
<keyword evidence="3" id="KW-0344">Guanine-nucleotide releasing factor</keyword>
<evidence type="ECO:0000256" key="6">
    <source>
        <dbReference type="ARBA" id="ARBA00022833"/>
    </source>
</evidence>
<dbReference type="PANTHER" id="PTHR12673:SF159">
    <property type="entry name" value="LD03170P"/>
    <property type="match status" value="1"/>
</dbReference>
<dbReference type="InterPro" id="IPR000306">
    <property type="entry name" value="Znf_FYVE"/>
</dbReference>
<dbReference type="InterPro" id="IPR017455">
    <property type="entry name" value="Znf_FYVE-rel"/>
</dbReference>
<dbReference type="PROSITE" id="PS50178">
    <property type="entry name" value="ZF_FYVE"/>
    <property type="match status" value="1"/>
</dbReference>
<dbReference type="Gene3D" id="3.30.40.10">
    <property type="entry name" value="Zinc/RING finger domain, C3HC4 (zinc finger)"/>
    <property type="match status" value="1"/>
</dbReference>
<keyword evidence="5 8" id="KW-0863">Zinc-finger</keyword>
<keyword evidence="4" id="KW-0479">Metal-binding</keyword>
<dbReference type="SMART" id="SM00233">
    <property type="entry name" value="PH"/>
    <property type="match status" value="2"/>
</dbReference>
<dbReference type="Pfam" id="PF01363">
    <property type="entry name" value="FYVE"/>
    <property type="match status" value="1"/>
</dbReference>
<keyword evidence="7" id="KW-0206">Cytoskeleton</keyword>
<dbReference type="Pfam" id="PF22697">
    <property type="entry name" value="SOS1_NGEF_PH"/>
    <property type="match status" value="1"/>
</dbReference>
<dbReference type="PANTHER" id="PTHR12673">
    <property type="entry name" value="FACIOGENITAL DYSPLASIA PROTEIN"/>
    <property type="match status" value="1"/>
</dbReference>
<evidence type="ECO:0000256" key="9">
    <source>
        <dbReference type="SAM" id="MobiDB-lite"/>
    </source>
</evidence>
<dbReference type="SMART" id="SM00325">
    <property type="entry name" value="RhoGEF"/>
    <property type="match status" value="1"/>
</dbReference>
<sequence length="896" mass="101351">MENGSSELTLRLEILHPNYLVDLLLAEKEQLIVEGSNSSDGCTAPIPQHADDKNLRDSSVDQPRSQISKQIEKNRINKSKKPDKLRFILEEMLHFERRLLESLRILTEINSTICDKNSGKDSTVLREIFKDIPSLYQLHQHLSSGLDSLRATSSPDILPSVFISSKEIPYLNIYKSFMCRYATNYPKLTNLVLKDKEFRNMCTRCIISSKYEEQRIQDVCGMYLGVHSSVTRFKLLISKIEEALAEDDVRIRDVRKALKVLDELLANSEGEIVRQDQILDAHAAFSKIDGRQTEFRHIPPLLKEGPCKKIPRRSSQKRILDRHLFLFSDYLVITMPVNHLGRYQVKSEVMLNGMKLLEIAEDDDIGIPFCFRIKAKELCVELAFGNEAEKTEWWNQLQAAINQELRQLNSVPSSINATDQNLEPVSGSSAIEWVKDEQSTMCAECSAEFTVFNRRHHCRACGKVFCGTCSDYRAPIAFQGNKERVCVIDYYLINSHLKPPTPEIVESILQRMQQVFGVPQHNEIPFFWGSRSSFYTAQEPSTTEAGHLLWCRYTNGMWDLKPFSRATKASSQCIFVTLKPRSTDISGVDNRSSGALRDDSPNGGTQQSDNVSTSHTTNSSDSVTDTLGVPASDASSLKPLQSKRIVPPHYTACLSRVFCALGKDTLLSVYAARADRRAKDQLPLIGTRLFYMDYVHANAERKRLTSSATLPRFFSLRCLLNSPNSLSSDDSVSSTPSQKANKAHVTQNPSKLANPIYRNHKPPPLTPKPNKSVIEAALKQPGICSKEQKEEQLSTLKHSQTLPTLLHVSSFRWTKPGYHTGELNVSENPHLTQNELAKQIASVSPTVFALLRNRLGFILLPMNTDCLAYYFEAPSIEIRTRWINSIRRTCVSYLER</sequence>
<dbReference type="InterPro" id="IPR035899">
    <property type="entry name" value="DBL_dom_sf"/>
</dbReference>
<dbReference type="Gene3D" id="2.30.29.30">
    <property type="entry name" value="Pleckstrin-homology domain (PH domain)/Phosphotyrosine-binding domain (PTB)"/>
    <property type="match status" value="1"/>
</dbReference>
<evidence type="ECO:0000313" key="13">
    <source>
        <dbReference type="EMBL" id="TGZ50020.1"/>
    </source>
</evidence>
<dbReference type="SUPFAM" id="SSF48065">
    <property type="entry name" value="DBL homology domain (DH-domain)"/>
    <property type="match status" value="1"/>
</dbReference>
<keyword evidence="2" id="KW-0963">Cytoplasm</keyword>
<dbReference type="InterPro" id="IPR001849">
    <property type="entry name" value="PH_domain"/>
</dbReference>
<evidence type="ECO:0000256" key="2">
    <source>
        <dbReference type="ARBA" id="ARBA00022490"/>
    </source>
</evidence>
<dbReference type="Proteomes" id="UP000308267">
    <property type="component" value="Unassembled WGS sequence"/>
</dbReference>
<dbReference type="InterPro" id="IPR011011">
    <property type="entry name" value="Znf_FYVE_PHD"/>
</dbReference>
<feature type="region of interest" description="Disordered" evidence="9">
    <location>
        <begin position="585"/>
        <end position="628"/>
    </location>
</feature>
<evidence type="ECO:0000256" key="7">
    <source>
        <dbReference type="ARBA" id="ARBA00023212"/>
    </source>
</evidence>
<comment type="caution">
    <text evidence="13">The sequence shown here is derived from an EMBL/GenBank/DDBJ whole genome shotgun (WGS) entry which is preliminary data.</text>
</comment>
<feature type="domain" description="FYVE-type" evidence="12">
    <location>
        <begin position="436"/>
        <end position="486"/>
    </location>
</feature>
<evidence type="ECO:0000256" key="8">
    <source>
        <dbReference type="PROSITE-ProRule" id="PRU00091"/>
    </source>
</evidence>
<keyword evidence="14" id="KW-1185">Reference proteome</keyword>
<dbReference type="GO" id="GO:0005856">
    <property type="term" value="C:cytoskeleton"/>
    <property type="evidence" value="ECO:0007669"/>
    <property type="project" value="UniProtKB-SubCell"/>
</dbReference>
<evidence type="ECO:0000259" key="11">
    <source>
        <dbReference type="PROSITE" id="PS50010"/>
    </source>
</evidence>
<reference evidence="13 14" key="1">
    <citation type="journal article" date="2019" name="BMC Genomics">
        <title>New insights from Opisthorchis felineus genome: update on genomics of the epidemiologically important liver flukes.</title>
        <authorList>
            <person name="Ershov N.I."/>
            <person name="Mordvinov V.A."/>
            <person name="Prokhortchouk E.B."/>
            <person name="Pakharukova M.Y."/>
            <person name="Gunbin K.V."/>
            <person name="Ustyantsev K."/>
            <person name="Genaev M.A."/>
            <person name="Blinov A.G."/>
            <person name="Mazur A."/>
            <person name="Boulygina E."/>
            <person name="Tsygankova S."/>
            <person name="Khrameeva E."/>
            <person name="Chekanov N."/>
            <person name="Fan G."/>
            <person name="Xiao A."/>
            <person name="Zhang H."/>
            <person name="Xu X."/>
            <person name="Yang H."/>
            <person name="Solovyev V."/>
            <person name="Lee S.M."/>
            <person name="Liu X."/>
            <person name="Afonnikov D.A."/>
            <person name="Skryabin K.G."/>
        </authorList>
    </citation>
    <scope>NUCLEOTIDE SEQUENCE [LARGE SCALE GENOMIC DNA]</scope>
    <source>
        <strain evidence="13">AK-0245</strain>
        <tissue evidence="13">Whole organism</tissue>
    </source>
</reference>
<feature type="domain" description="PH" evidence="10">
    <location>
        <begin position="300"/>
        <end position="402"/>
    </location>
</feature>
<evidence type="ECO:0000259" key="10">
    <source>
        <dbReference type="PROSITE" id="PS50003"/>
    </source>
</evidence>
<dbReference type="InterPro" id="IPR013083">
    <property type="entry name" value="Znf_RING/FYVE/PHD"/>
</dbReference>
<proteinExistence type="predicted"/>
<dbReference type="GO" id="GO:0005737">
    <property type="term" value="C:cytoplasm"/>
    <property type="evidence" value="ECO:0007669"/>
    <property type="project" value="TreeGrafter"/>
</dbReference>
<dbReference type="SUPFAM" id="SSF57903">
    <property type="entry name" value="FYVE/PHD zinc finger"/>
    <property type="match status" value="1"/>
</dbReference>
<dbReference type="GO" id="GO:0008270">
    <property type="term" value="F:zinc ion binding"/>
    <property type="evidence" value="ECO:0007669"/>
    <property type="project" value="UniProtKB-KW"/>
</dbReference>
<dbReference type="AlphaFoldDB" id="A0A4S2KKS6"/>
<name>A0A4S2KKS6_OPIFE</name>
<dbReference type="PROSITE" id="PS50010">
    <property type="entry name" value="DH_2"/>
    <property type="match status" value="1"/>
</dbReference>
<organism evidence="13 14">
    <name type="scientific">Opisthorchis felineus</name>
    <dbReference type="NCBI Taxonomy" id="147828"/>
    <lineage>
        <taxon>Eukaryota</taxon>
        <taxon>Metazoa</taxon>
        <taxon>Spiralia</taxon>
        <taxon>Lophotrochozoa</taxon>
        <taxon>Platyhelminthes</taxon>
        <taxon>Trematoda</taxon>
        <taxon>Digenea</taxon>
        <taxon>Opisthorchiida</taxon>
        <taxon>Opisthorchiata</taxon>
        <taxon>Opisthorchiidae</taxon>
        <taxon>Opisthorchis</taxon>
    </lineage>
</organism>
<dbReference type="InterPro" id="IPR011993">
    <property type="entry name" value="PH-like_dom_sf"/>
</dbReference>
<dbReference type="SMART" id="SM00064">
    <property type="entry name" value="FYVE"/>
    <property type="match status" value="1"/>
</dbReference>
<feature type="region of interest" description="Disordered" evidence="9">
    <location>
        <begin position="725"/>
        <end position="767"/>
    </location>
</feature>
<evidence type="ECO:0000256" key="4">
    <source>
        <dbReference type="ARBA" id="ARBA00022723"/>
    </source>
</evidence>
<dbReference type="SUPFAM" id="SSF50729">
    <property type="entry name" value="PH domain-like"/>
    <property type="match status" value="1"/>
</dbReference>
<gene>
    <name evidence="13" type="ORF">CRM22_010870</name>
</gene>
<feature type="compositionally biased region" description="Basic and acidic residues" evidence="9">
    <location>
        <begin position="49"/>
        <end position="59"/>
    </location>
</feature>
<dbReference type="InterPro" id="IPR000219">
    <property type="entry name" value="DH_dom"/>
</dbReference>
<dbReference type="Gene3D" id="1.20.900.10">
    <property type="entry name" value="Dbl homology (DH) domain"/>
    <property type="match status" value="1"/>
</dbReference>
<evidence type="ECO:0000256" key="1">
    <source>
        <dbReference type="ARBA" id="ARBA00004245"/>
    </source>
</evidence>